<dbReference type="PANTHER" id="PTHR11008:SF14">
    <property type="entry name" value="CIRCADIAN CLOCK-CONTROLLED PROTEIN-LIKE PROTEIN"/>
    <property type="match status" value="1"/>
</dbReference>
<evidence type="ECO:0000256" key="1">
    <source>
        <dbReference type="SAM" id="SignalP"/>
    </source>
</evidence>
<dbReference type="Proteomes" id="UP001642520">
    <property type="component" value="Unassembled WGS sequence"/>
</dbReference>
<dbReference type="Pfam" id="PF06585">
    <property type="entry name" value="JHBP"/>
    <property type="match status" value="1"/>
</dbReference>
<evidence type="ECO:0000313" key="2">
    <source>
        <dbReference type="EMBL" id="CAL7939389.1"/>
    </source>
</evidence>
<gene>
    <name evidence="2" type="ORF">XYLVIOL_LOCUS3853</name>
</gene>
<keyword evidence="1" id="KW-0732">Signal</keyword>
<organism evidence="2 3">
    <name type="scientific">Xylocopa violacea</name>
    <name type="common">Violet carpenter bee</name>
    <name type="synonym">Apis violacea</name>
    <dbReference type="NCBI Taxonomy" id="135666"/>
    <lineage>
        <taxon>Eukaryota</taxon>
        <taxon>Metazoa</taxon>
        <taxon>Ecdysozoa</taxon>
        <taxon>Arthropoda</taxon>
        <taxon>Hexapoda</taxon>
        <taxon>Insecta</taxon>
        <taxon>Pterygota</taxon>
        <taxon>Neoptera</taxon>
        <taxon>Endopterygota</taxon>
        <taxon>Hymenoptera</taxon>
        <taxon>Apocrita</taxon>
        <taxon>Aculeata</taxon>
        <taxon>Apoidea</taxon>
        <taxon>Anthophila</taxon>
        <taxon>Apidae</taxon>
        <taxon>Xylocopa</taxon>
        <taxon>Xylocopa</taxon>
    </lineage>
</organism>
<name>A0ABP1NHJ8_XYLVO</name>
<evidence type="ECO:0000313" key="3">
    <source>
        <dbReference type="Proteomes" id="UP001642520"/>
    </source>
</evidence>
<dbReference type="Gene3D" id="3.15.10.30">
    <property type="entry name" value="Haemolymph juvenile hormone binding protein"/>
    <property type="match status" value="1"/>
</dbReference>
<keyword evidence="3" id="KW-1185">Reference proteome</keyword>
<accession>A0ABP1NHJ8</accession>
<sequence length="246" mass="26768">MQKIVLVGIIAAVFGATFARDLPDFLHVCKRNDPNLGECIKNSVENFKPYLKQGLAEYKIPSLEPLLLKEVASNTGGSLKLKLSNVKVSGASNFTLNTVKASLQKLRFIINLNIPSLTIKSDYNVDGKIILLQIRGTGPLDGHFYDCKGVVRLQMEMTKGKDGQDYLKVSDLSTKFTVGGGSLKLQNLFGGDQALGDAVNMAINSNLDAFMQELTPTLEAAISDTFTQIANGILPEYSYDVLFPTS</sequence>
<dbReference type="InterPro" id="IPR038606">
    <property type="entry name" value="To_sf"/>
</dbReference>
<comment type="caution">
    <text evidence="2">The sequence shown here is derived from an EMBL/GenBank/DDBJ whole genome shotgun (WGS) entry which is preliminary data.</text>
</comment>
<feature type="chain" id="PRO_5047357975" evidence="1">
    <location>
        <begin position="20"/>
        <end position="246"/>
    </location>
</feature>
<proteinExistence type="predicted"/>
<dbReference type="EMBL" id="CAXAJV020001290">
    <property type="protein sequence ID" value="CAL7939389.1"/>
    <property type="molecule type" value="Genomic_DNA"/>
</dbReference>
<dbReference type="SMART" id="SM00700">
    <property type="entry name" value="JHBP"/>
    <property type="match status" value="1"/>
</dbReference>
<feature type="signal peptide" evidence="1">
    <location>
        <begin position="1"/>
        <end position="19"/>
    </location>
</feature>
<protein>
    <submittedName>
        <fullName evidence="2">Uncharacterized protein</fullName>
    </submittedName>
</protein>
<reference evidence="2 3" key="1">
    <citation type="submission" date="2024-08" db="EMBL/GenBank/DDBJ databases">
        <authorList>
            <person name="Will J Nash"/>
            <person name="Angela Man"/>
            <person name="Seanna McTaggart"/>
            <person name="Kendall Baker"/>
            <person name="Tom Barker"/>
            <person name="Leah Catchpole"/>
            <person name="Alex Durrant"/>
            <person name="Karim Gharbi"/>
            <person name="Naomi Irish"/>
            <person name="Gemy Kaithakottil"/>
            <person name="Debby Ku"/>
            <person name="Aaliyah Providence"/>
            <person name="Felix Shaw"/>
            <person name="David Swarbreck"/>
            <person name="Chris Watkins"/>
            <person name="Ann M. McCartney"/>
            <person name="Giulio Formenti"/>
            <person name="Alice Mouton"/>
            <person name="Noel Vella"/>
            <person name="Bjorn M von Reumont"/>
            <person name="Adriana Vella"/>
            <person name="Wilfried Haerty"/>
        </authorList>
    </citation>
    <scope>NUCLEOTIDE SEQUENCE [LARGE SCALE GENOMIC DNA]</scope>
</reference>
<dbReference type="InterPro" id="IPR010562">
    <property type="entry name" value="Haemolymph_juvenile_hormone-bd"/>
</dbReference>
<dbReference type="PANTHER" id="PTHR11008">
    <property type="entry name" value="PROTEIN TAKEOUT-LIKE PROTEIN"/>
    <property type="match status" value="1"/>
</dbReference>